<dbReference type="SMART" id="SM00955">
    <property type="entry name" value="RNB"/>
    <property type="match status" value="1"/>
</dbReference>
<evidence type="ECO:0000259" key="10">
    <source>
        <dbReference type="PROSITE" id="PS50126"/>
    </source>
</evidence>
<dbReference type="InterPro" id="IPR003029">
    <property type="entry name" value="S1_domain"/>
</dbReference>
<dbReference type="InterPro" id="IPR004476">
    <property type="entry name" value="RNase_II/RNase_R"/>
</dbReference>
<feature type="region of interest" description="Disordered" evidence="9">
    <location>
        <begin position="735"/>
        <end position="774"/>
    </location>
</feature>
<dbReference type="PROSITE" id="PS01175">
    <property type="entry name" value="RIBONUCLEASE_II"/>
    <property type="match status" value="1"/>
</dbReference>
<dbReference type="GO" id="GO:0006402">
    <property type="term" value="P:mRNA catabolic process"/>
    <property type="evidence" value="ECO:0007669"/>
    <property type="project" value="TreeGrafter"/>
</dbReference>
<name>A0A177MG52_METMH</name>
<proteinExistence type="inferred from homology"/>
<dbReference type="InterPro" id="IPR022966">
    <property type="entry name" value="RNase_II/R_CS"/>
</dbReference>
<dbReference type="NCBIfam" id="TIGR02063">
    <property type="entry name" value="RNase_R"/>
    <property type="match status" value="1"/>
</dbReference>
<dbReference type="EMBL" id="LUUH01000049">
    <property type="protein sequence ID" value="OAI04602.1"/>
    <property type="molecule type" value="Genomic_DNA"/>
</dbReference>
<keyword evidence="7 8" id="KW-0694">RNA-binding</keyword>
<evidence type="ECO:0000256" key="9">
    <source>
        <dbReference type="SAM" id="MobiDB-lite"/>
    </source>
</evidence>
<dbReference type="PROSITE" id="PS50126">
    <property type="entry name" value="S1"/>
    <property type="match status" value="1"/>
</dbReference>
<dbReference type="InterPro" id="IPR012340">
    <property type="entry name" value="NA-bd_OB-fold"/>
</dbReference>
<dbReference type="GO" id="GO:0003723">
    <property type="term" value="F:RNA binding"/>
    <property type="evidence" value="ECO:0007669"/>
    <property type="project" value="UniProtKB-UniRule"/>
</dbReference>
<dbReference type="InterPro" id="IPR050180">
    <property type="entry name" value="RNR_Ribonuclease"/>
</dbReference>
<dbReference type="InterPro" id="IPR011129">
    <property type="entry name" value="CSD"/>
</dbReference>
<feature type="compositionally biased region" description="Basic and acidic residues" evidence="9">
    <location>
        <begin position="745"/>
        <end position="762"/>
    </location>
</feature>
<dbReference type="SUPFAM" id="SSF50249">
    <property type="entry name" value="Nucleic acid-binding proteins"/>
    <property type="match status" value="4"/>
</dbReference>
<dbReference type="Gene3D" id="2.40.50.140">
    <property type="entry name" value="Nucleic acid-binding proteins"/>
    <property type="match status" value="2"/>
</dbReference>
<evidence type="ECO:0000256" key="5">
    <source>
        <dbReference type="ARBA" id="ARBA00022801"/>
    </source>
</evidence>
<reference evidence="11 12" key="1">
    <citation type="submission" date="2016-03" db="EMBL/GenBank/DDBJ databases">
        <authorList>
            <person name="Ploux O."/>
        </authorList>
    </citation>
    <scope>NUCLEOTIDE SEQUENCE [LARGE SCALE GENOMIC DNA]</scope>
    <source>
        <strain evidence="11 12">R-45371</strain>
    </source>
</reference>
<dbReference type="Pfam" id="PF00773">
    <property type="entry name" value="RNB"/>
    <property type="match status" value="1"/>
</dbReference>
<gene>
    <name evidence="8" type="primary">rnr</name>
    <name evidence="11" type="ORF">A1353_12675</name>
</gene>
<organism evidence="11 12">
    <name type="scientific">Methylomonas methanica</name>
    <dbReference type="NCBI Taxonomy" id="421"/>
    <lineage>
        <taxon>Bacteria</taxon>
        <taxon>Pseudomonadati</taxon>
        <taxon>Pseudomonadota</taxon>
        <taxon>Gammaproteobacteria</taxon>
        <taxon>Methylococcales</taxon>
        <taxon>Methylococcaceae</taxon>
        <taxon>Methylomonas</taxon>
    </lineage>
</organism>
<evidence type="ECO:0000313" key="11">
    <source>
        <dbReference type="EMBL" id="OAI04602.1"/>
    </source>
</evidence>
<evidence type="ECO:0000256" key="2">
    <source>
        <dbReference type="ARBA" id="ARBA00004496"/>
    </source>
</evidence>
<dbReference type="InterPro" id="IPR013223">
    <property type="entry name" value="RNase_B_OB_dom"/>
</dbReference>
<evidence type="ECO:0000256" key="6">
    <source>
        <dbReference type="ARBA" id="ARBA00022839"/>
    </source>
</evidence>
<comment type="caution">
    <text evidence="11">The sequence shown here is derived from an EMBL/GenBank/DDBJ whole genome shotgun (WGS) entry which is preliminary data.</text>
</comment>
<comment type="similarity">
    <text evidence="8">Belongs to the RNR ribonuclease family. RNase R subfamily.</text>
</comment>
<evidence type="ECO:0000313" key="12">
    <source>
        <dbReference type="Proteomes" id="UP000077763"/>
    </source>
</evidence>
<evidence type="ECO:0000256" key="4">
    <source>
        <dbReference type="ARBA" id="ARBA00022722"/>
    </source>
</evidence>
<comment type="subcellular location">
    <subcellularLocation>
        <location evidence="2 8">Cytoplasm</location>
    </subcellularLocation>
</comment>
<dbReference type="InterPro" id="IPR013668">
    <property type="entry name" value="RNase_R_HTH_12"/>
</dbReference>
<feature type="compositionally biased region" description="Basic residues" evidence="9">
    <location>
        <begin position="763"/>
        <end position="774"/>
    </location>
</feature>
<dbReference type="HAMAP" id="MF_01895">
    <property type="entry name" value="RNase_R"/>
    <property type="match status" value="1"/>
</dbReference>
<dbReference type="CDD" id="cd04471">
    <property type="entry name" value="S1_RNase_R"/>
    <property type="match status" value="1"/>
</dbReference>
<dbReference type="Pfam" id="PF17876">
    <property type="entry name" value="CSD2"/>
    <property type="match status" value="1"/>
</dbReference>
<dbReference type="Pfam" id="PF00575">
    <property type="entry name" value="S1"/>
    <property type="match status" value="1"/>
</dbReference>
<keyword evidence="4 8" id="KW-0540">Nuclease</keyword>
<dbReference type="Pfam" id="PF08206">
    <property type="entry name" value="OB_RNB"/>
    <property type="match status" value="1"/>
</dbReference>
<dbReference type="GO" id="GO:0008859">
    <property type="term" value="F:exoribonuclease II activity"/>
    <property type="evidence" value="ECO:0007669"/>
    <property type="project" value="UniProtKB-UniRule"/>
</dbReference>
<sequence>MTSNTDQTSDFSALVDPHAQREAEKYENPIPSRELILQLIQEAGKPLRRQQIAQQFSLETPDALEALRRRLRAMERDGQLSFNSRQKYSLGSGDNTIAGRVLGHPEGFGFLKPDDGSEDLFLSPREMKPLMPNDRVVVRVAGIDRRGRREAAVIEISERNTHQVVGRFFTEGRVAYVVPDNKKIAHEVLIAKEDVGHAKQGQIVVAEIIQQPSQHCQPLGRITEVLGAHMAPGMEIEMAIRSHDLPNQWPDQLLEEIKALTPQVPESAKQGREDIRKLPLVTIDGEDARDFDDAVYAQKTPKGWKLLVAIADVSHYVKVDTALDAEAKNRSTSVYFPEKVIPMLPEILSNGLCSLNPDVDRLCMVCELLINEEGNVLRSRFFEAVMRSHARLTYTDVAKMLVDGDQKLAKKYATLLPHLQTLHGLYKVMRNQRELRGAMDFDTQETKIVFGPERKIAEIVPLQRNDAHKLIEEFMITANTAAARFLNKKKMPRLLRIHDGPGPEKLLALKTFLGELGLFLGGKAQPTPLDYMHLLESVKDRPDAHLIQTILLRSMSQAVYSPETKGHFGLALDAYAHFTSPIRRYPDLLVHRAIRHCLAGKSVDSFHYTHPDMVLLGEHCSANERRADDATRDVVSWLKCEYMMDKIGEEFEGVISAVTGFGFFVELQSIYVEGLVHIASLVQDYFAFDASKHQLFGERTGVRYRLGDMVKIRVVRVNLDDKKIDFELIQSGKKIAKTKSSSSRKKTEAGAKAPKSDKDKKAPNKPKAKRRRRS</sequence>
<dbReference type="InterPro" id="IPR040476">
    <property type="entry name" value="CSD2"/>
</dbReference>
<protein>
    <recommendedName>
        <fullName evidence="8">Ribonuclease R</fullName>
        <shortName evidence="8">RNase R</shortName>
        <ecNumber evidence="8">3.1.13.1</ecNumber>
    </recommendedName>
</protein>
<dbReference type="NCBIfam" id="NF008648">
    <property type="entry name" value="PRK11642.1"/>
    <property type="match status" value="1"/>
</dbReference>
<feature type="compositionally biased region" description="Polar residues" evidence="9">
    <location>
        <begin position="1"/>
        <end position="11"/>
    </location>
</feature>
<feature type="region of interest" description="Disordered" evidence="9">
    <location>
        <begin position="1"/>
        <end position="26"/>
    </location>
</feature>
<evidence type="ECO:0000256" key="1">
    <source>
        <dbReference type="ARBA" id="ARBA00001849"/>
    </source>
</evidence>
<dbReference type="EC" id="3.1.13.1" evidence="8"/>
<comment type="catalytic activity">
    <reaction evidence="1 8">
        <text>Exonucleolytic cleavage in the 3'- to 5'-direction to yield nucleoside 5'-phosphates.</text>
        <dbReference type="EC" id="3.1.13.1"/>
    </reaction>
</comment>
<keyword evidence="5 8" id="KW-0378">Hydrolase</keyword>
<dbReference type="Pfam" id="PF08461">
    <property type="entry name" value="WHD_RNase_R"/>
    <property type="match status" value="1"/>
</dbReference>
<evidence type="ECO:0000256" key="7">
    <source>
        <dbReference type="ARBA" id="ARBA00022884"/>
    </source>
</evidence>
<dbReference type="GO" id="GO:0005829">
    <property type="term" value="C:cytosol"/>
    <property type="evidence" value="ECO:0007669"/>
    <property type="project" value="TreeGrafter"/>
</dbReference>
<dbReference type="AlphaFoldDB" id="A0A177MG52"/>
<comment type="function">
    <text evidence="8">3'-5' exoribonuclease that releases 5'-nucleoside monophosphates and is involved in maturation of structured RNAs.</text>
</comment>
<dbReference type="NCBIfam" id="TIGR00358">
    <property type="entry name" value="3_prime_RNase"/>
    <property type="match status" value="1"/>
</dbReference>
<evidence type="ECO:0000256" key="3">
    <source>
        <dbReference type="ARBA" id="ARBA00022490"/>
    </source>
</evidence>
<dbReference type="RefSeq" id="WP_064036590.1">
    <property type="nucleotide sequence ID" value="NZ_LUUH01000049.1"/>
</dbReference>
<feature type="domain" description="S1 motif" evidence="10">
    <location>
        <begin position="648"/>
        <end position="729"/>
    </location>
</feature>
<dbReference type="InterPro" id="IPR001900">
    <property type="entry name" value="RNase_II/R"/>
</dbReference>
<dbReference type="Proteomes" id="UP000077763">
    <property type="component" value="Unassembled WGS sequence"/>
</dbReference>
<dbReference type="PANTHER" id="PTHR23355:SF9">
    <property type="entry name" value="DIS3-LIKE EXONUCLEASE 2"/>
    <property type="match status" value="1"/>
</dbReference>
<dbReference type="SMART" id="SM00357">
    <property type="entry name" value="CSP"/>
    <property type="match status" value="1"/>
</dbReference>
<keyword evidence="6 8" id="KW-0269">Exonuclease</keyword>
<keyword evidence="3 8" id="KW-0963">Cytoplasm</keyword>
<accession>A0A177MG52</accession>
<dbReference type="SMART" id="SM00316">
    <property type="entry name" value="S1"/>
    <property type="match status" value="1"/>
</dbReference>
<dbReference type="InterPro" id="IPR011805">
    <property type="entry name" value="RNase_R"/>
</dbReference>
<evidence type="ECO:0000256" key="8">
    <source>
        <dbReference type="HAMAP-Rule" id="MF_01895"/>
    </source>
</evidence>
<dbReference type="PANTHER" id="PTHR23355">
    <property type="entry name" value="RIBONUCLEASE"/>
    <property type="match status" value="1"/>
</dbReference>